<keyword evidence="9" id="KW-0624">Polysaccharide degradation</keyword>
<comment type="similarity">
    <text evidence="2">Belongs to the glycosyl hydrolase 18 family. Chitinase class V subfamily.</text>
</comment>
<evidence type="ECO:0000256" key="2">
    <source>
        <dbReference type="ARBA" id="ARBA00008682"/>
    </source>
</evidence>
<dbReference type="PANTHER" id="PTHR11177">
    <property type="entry name" value="CHITINASE"/>
    <property type="match status" value="1"/>
</dbReference>
<comment type="caution">
    <text evidence="13">The sequence shown here is derived from an EMBL/GenBank/DDBJ whole genome shotgun (WGS) entry which is preliminary data.</text>
</comment>
<evidence type="ECO:0000256" key="7">
    <source>
        <dbReference type="ARBA" id="ARBA00023277"/>
    </source>
</evidence>
<dbReference type="Proteomes" id="UP001147695">
    <property type="component" value="Unassembled WGS sequence"/>
</dbReference>
<dbReference type="GO" id="GO:0006032">
    <property type="term" value="P:chitin catabolic process"/>
    <property type="evidence" value="ECO:0007669"/>
    <property type="project" value="UniProtKB-KW"/>
</dbReference>
<evidence type="ECO:0000313" key="13">
    <source>
        <dbReference type="EMBL" id="KAJ5344497.1"/>
    </source>
</evidence>
<dbReference type="GO" id="GO:0000272">
    <property type="term" value="P:polysaccharide catabolic process"/>
    <property type="evidence" value="ECO:0007669"/>
    <property type="project" value="UniProtKB-KW"/>
</dbReference>
<evidence type="ECO:0000259" key="12">
    <source>
        <dbReference type="PROSITE" id="PS51910"/>
    </source>
</evidence>
<dbReference type="SUPFAM" id="SSF51445">
    <property type="entry name" value="(Trans)glycosidases"/>
    <property type="match status" value="1"/>
</dbReference>
<reference evidence="13" key="1">
    <citation type="submission" date="2022-12" db="EMBL/GenBank/DDBJ databases">
        <authorList>
            <person name="Petersen C."/>
        </authorList>
    </citation>
    <scope>NUCLEOTIDE SEQUENCE</scope>
    <source>
        <strain evidence="13">IBT 35673</strain>
    </source>
</reference>
<dbReference type="InterPro" id="IPR050314">
    <property type="entry name" value="Glycosyl_Hydrlase_18"/>
</dbReference>
<keyword evidence="5" id="KW-0146">Chitin degradation</keyword>
<dbReference type="InterPro" id="IPR029070">
    <property type="entry name" value="Chitinase_insertion_sf"/>
</dbReference>
<keyword evidence="4 10" id="KW-0378">Hydrolase</keyword>
<evidence type="ECO:0000256" key="5">
    <source>
        <dbReference type="ARBA" id="ARBA00023024"/>
    </source>
</evidence>
<keyword evidence="7" id="KW-0119">Carbohydrate metabolism</keyword>
<feature type="chain" id="PRO_5040775762" description="chitinase" evidence="11">
    <location>
        <begin position="18"/>
        <end position="429"/>
    </location>
</feature>
<dbReference type="SMART" id="SM00636">
    <property type="entry name" value="Glyco_18"/>
    <property type="match status" value="1"/>
</dbReference>
<dbReference type="PROSITE" id="PS01095">
    <property type="entry name" value="GH18_1"/>
    <property type="match status" value="1"/>
</dbReference>
<evidence type="ECO:0000313" key="14">
    <source>
        <dbReference type="Proteomes" id="UP001147695"/>
    </source>
</evidence>
<dbReference type="SUPFAM" id="SSF54556">
    <property type="entry name" value="Chitinase insertion domain"/>
    <property type="match status" value="1"/>
</dbReference>
<organism evidence="13 14">
    <name type="scientific">Penicillium brevicompactum</name>
    <dbReference type="NCBI Taxonomy" id="5074"/>
    <lineage>
        <taxon>Eukaryota</taxon>
        <taxon>Fungi</taxon>
        <taxon>Dikarya</taxon>
        <taxon>Ascomycota</taxon>
        <taxon>Pezizomycotina</taxon>
        <taxon>Eurotiomycetes</taxon>
        <taxon>Eurotiomycetidae</taxon>
        <taxon>Eurotiales</taxon>
        <taxon>Aspergillaceae</taxon>
        <taxon>Penicillium</taxon>
    </lineage>
</organism>
<name>A0A9W9UJ35_PENBR</name>
<dbReference type="Gene3D" id="3.10.50.10">
    <property type="match status" value="1"/>
</dbReference>
<evidence type="ECO:0000256" key="1">
    <source>
        <dbReference type="ARBA" id="ARBA00000822"/>
    </source>
</evidence>
<evidence type="ECO:0000256" key="6">
    <source>
        <dbReference type="ARBA" id="ARBA00023180"/>
    </source>
</evidence>
<sequence>MRLFVLFWIGLSWLANAASIPPLRANVTEIESRDVSDVNRFRSVAYFVNWGIYGRNFQPQDLPAEKLTHVLYAFANIHADGSVFLSDTWADTDKHYPSDSWNDSGNNVYGCIKQLFLLKKRNRKLKILLSIGGWSYSPTFASAFDTDAGRQRFADTATELVKNLGIDGIDVDYEYPKNDDQADKLVDALRRTREALDNYSAGNAGGYHFLLTVASPAGPENYHHQHLNQMDRYLDFWNLMAYDYSGSWDTIAGHDANIYSSNDNPASTPFNTDQAINYYLSQGVASHKIVMGMPLYGRAFTNTNGPGSAFNGVGQGSWEAGVWDYKALPLPGCGVTELNQPVASYCYNQGQRLLISYDTPSIARQKAQYIQSKGLGGGMWWESSADKKGGDSLISTVVDQLGGNNALEQSGNQLSYPASKYDNLRNGFN</sequence>
<accession>A0A9W9UJ35</accession>
<evidence type="ECO:0000256" key="10">
    <source>
        <dbReference type="RuleBase" id="RU000489"/>
    </source>
</evidence>
<feature type="domain" description="GH18" evidence="12">
    <location>
        <begin position="41"/>
        <end position="404"/>
    </location>
</feature>
<dbReference type="GO" id="GO:0008061">
    <property type="term" value="F:chitin binding"/>
    <property type="evidence" value="ECO:0007669"/>
    <property type="project" value="InterPro"/>
</dbReference>
<dbReference type="InterPro" id="IPR011583">
    <property type="entry name" value="Chitinase_II/V-like_cat"/>
</dbReference>
<dbReference type="Pfam" id="PF00704">
    <property type="entry name" value="Glyco_hydro_18"/>
    <property type="match status" value="1"/>
</dbReference>
<dbReference type="EC" id="3.2.1.14" evidence="3"/>
<protein>
    <recommendedName>
        <fullName evidence="3">chitinase</fullName>
        <ecNumber evidence="3">3.2.1.14</ecNumber>
    </recommendedName>
</protein>
<dbReference type="InterPro" id="IPR017853">
    <property type="entry name" value="GH"/>
</dbReference>
<keyword evidence="8 10" id="KW-0326">Glycosidase</keyword>
<dbReference type="CDD" id="cd06548">
    <property type="entry name" value="GH18_chitinase"/>
    <property type="match status" value="1"/>
</dbReference>
<reference evidence="13" key="2">
    <citation type="journal article" date="2023" name="IMA Fungus">
        <title>Comparative genomic study of the Penicillium genus elucidates a diverse pangenome and 15 lateral gene transfer events.</title>
        <authorList>
            <person name="Petersen C."/>
            <person name="Sorensen T."/>
            <person name="Nielsen M.R."/>
            <person name="Sondergaard T.E."/>
            <person name="Sorensen J.L."/>
            <person name="Fitzpatrick D.A."/>
            <person name="Frisvad J.C."/>
            <person name="Nielsen K.L."/>
        </authorList>
    </citation>
    <scope>NUCLEOTIDE SEQUENCE</scope>
    <source>
        <strain evidence="13">IBT 35673</strain>
    </source>
</reference>
<dbReference type="InterPro" id="IPR001579">
    <property type="entry name" value="Glyco_hydro_18_chit_AS"/>
</dbReference>
<keyword evidence="6" id="KW-0325">Glycoprotein</keyword>
<evidence type="ECO:0000256" key="11">
    <source>
        <dbReference type="SAM" id="SignalP"/>
    </source>
</evidence>
<feature type="signal peptide" evidence="11">
    <location>
        <begin position="1"/>
        <end position="17"/>
    </location>
</feature>
<dbReference type="AlphaFoldDB" id="A0A9W9UJ35"/>
<keyword evidence="11" id="KW-0732">Signal</keyword>
<gene>
    <name evidence="13" type="ORF">N7452_002501</name>
</gene>
<evidence type="ECO:0000256" key="4">
    <source>
        <dbReference type="ARBA" id="ARBA00022801"/>
    </source>
</evidence>
<dbReference type="FunFam" id="3.20.20.80:FF:000095">
    <property type="entry name" value="Endochitinase B1"/>
    <property type="match status" value="1"/>
</dbReference>
<dbReference type="PROSITE" id="PS51910">
    <property type="entry name" value="GH18_2"/>
    <property type="match status" value="1"/>
</dbReference>
<dbReference type="GO" id="GO:0005576">
    <property type="term" value="C:extracellular region"/>
    <property type="evidence" value="ECO:0007669"/>
    <property type="project" value="TreeGrafter"/>
</dbReference>
<dbReference type="EMBL" id="JAPZBQ010000002">
    <property type="protein sequence ID" value="KAJ5344497.1"/>
    <property type="molecule type" value="Genomic_DNA"/>
</dbReference>
<dbReference type="InterPro" id="IPR001223">
    <property type="entry name" value="Glyco_hydro18_cat"/>
</dbReference>
<dbReference type="FunFam" id="3.10.50.10:FF:000005">
    <property type="entry name" value="Endochitinase B1"/>
    <property type="match status" value="1"/>
</dbReference>
<evidence type="ECO:0000256" key="3">
    <source>
        <dbReference type="ARBA" id="ARBA00012729"/>
    </source>
</evidence>
<dbReference type="Gene3D" id="3.20.20.80">
    <property type="entry name" value="Glycosidases"/>
    <property type="match status" value="1"/>
</dbReference>
<comment type="catalytic activity">
    <reaction evidence="1">
        <text>Random endo-hydrolysis of N-acetyl-beta-D-glucosaminide (1-&gt;4)-beta-linkages in chitin and chitodextrins.</text>
        <dbReference type="EC" id="3.2.1.14"/>
    </reaction>
</comment>
<dbReference type="PANTHER" id="PTHR11177:SF317">
    <property type="entry name" value="CHITINASE 12-RELATED"/>
    <property type="match status" value="1"/>
</dbReference>
<dbReference type="GO" id="GO:0008843">
    <property type="term" value="F:endochitinase activity"/>
    <property type="evidence" value="ECO:0007669"/>
    <property type="project" value="UniProtKB-EC"/>
</dbReference>
<proteinExistence type="inferred from homology"/>
<evidence type="ECO:0000256" key="8">
    <source>
        <dbReference type="ARBA" id="ARBA00023295"/>
    </source>
</evidence>
<evidence type="ECO:0000256" key="9">
    <source>
        <dbReference type="ARBA" id="ARBA00023326"/>
    </source>
</evidence>